<feature type="domain" description="HTH crp-type" evidence="13">
    <location>
        <begin position="144"/>
        <end position="217"/>
    </location>
</feature>
<proteinExistence type="predicted"/>
<dbReference type="PANTHER" id="PTHR24567">
    <property type="entry name" value="CRP FAMILY TRANSCRIPTIONAL REGULATORY PROTEIN"/>
    <property type="match status" value="1"/>
</dbReference>
<dbReference type="AlphaFoldDB" id="A0A9P3Q4N3"/>
<keyword evidence="5" id="KW-0238">DNA-binding</keyword>
<dbReference type="PROSITE" id="PS51063">
    <property type="entry name" value="HTH_CRP_2"/>
    <property type="match status" value="1"/>
</dbReference>
<dbReference type="CDD" id="cd00038">
    <property type="entry name" value="CAP_ED"/>
    <property type="match status" value="1"/>
</dbReference>
<dbReference type="PANTHER" id="PTHR24567:SF74">
    <property type="entry name" value="HTH-TYPE TRANSCRIPTIONAL REGULATOR ARCR"/>
    <property type="match status" value="1"/>
</dbReference>
<dbReference type="GO" id="GO:0005829">
    <property type="term" value="C:cytosol"/>
    <property type="evidence" value="ECO:0007669"/>
    <property type="project" value="TreeGrafter"/>
</dbReference>
<sequence length="233" mass="25507">MDDNVARAGVFHGIDRDVLAELDKSLPWVTFARRQTIFVEGQAGDCLYIIAEGKVKIGCKGRDGRQTLITLLGPSDMLGELSIFDPAPRSSTAVALTRVRAVVMAGDTLRAWVGERPEIADQLLRLLARRIRRTNDIVSDLVFNDVPGRVAQQLLLLTKRFGVRAGTSWRVDHGLSQEEIAQLAGTSRETANKALTDFVESGWITIESKSVLIHDFEQLAARASSTVSPVRGA</sequence>
<evidence type="ECO:0000256" key="5">
    <source>
        <dbReference type="ARBA" id="ARBA00023125"/>
    </source>
</evidence>
<evidence type="ECO:0000256" key="4">
    <source>
        <dbReference type="ARBA" id="ARBA00023015"/>
    </source>
</evidence>
<dbReference type="Pfam" id="PF13545">
    <property type="entry name" value="HTH_Crp_2"/>
    <property type="match status" value="1"/>
</dbReference>
<evidence type="ECO:0000256" key="6">
    <source>
        <dbReference type="ARBA" id="ARBA00023149"/>
    </source>
</evidence>
<evidence type="ECO:0000313" key="15">
    <source>
        <dbReference type="EMBL" id="GLD30823.1"/>
    </source>
</evidence>
<evidence type="ECO:0000259" key="12">
    <source>
        <dbReference type="PROSITE" id="PS50042"/>
    </source>
</evidence>
<evidence type="ECO:0000256" key="9">
    <source>
        <dbReference type="ARBA" id="ARBA00029868"/>
    </source>
</evidence>
<evidence type="ECO:0000256" key="10">
    <source>
        <dbReference type="ARBA" id="ARBA00033082"/>
    </source>
</evidence>
<accession>A0A9P3Q4N3</accession>
<dbReference type="InterPro" id="IPR014710">
    <property type="entry name" value="RmlC-like_jellyroll"/>
</dbReference>
<dbReference type="Proteomes" id="UP001165663">
    <property type="component" value="Unassembled WGS sequence"/>
</dbReference>
<keyword evidence="1" id="KW-0678">Repressor</keyword>
<gene>
    <name evidence="15" type="ORF">Mkiyose1413_27060</name>
    <name evidence="14" type="ORF">SRL2020028_11220</name>
</gene>
<dbReference type="InterPro" id="IPR000595">
    <property type="entry name" value="cNMP-bd_dom"/>
</dbReference>
<feature type="domain" description="Cyclic nucleotide-binding" evidence="12">
    <location>
        <begin position="10"/>
        <end position="130"/>
    </location>
</feature>
<keyword evidence="3" id="KW-0547">Nucleotide-binding</keyword>
<dbReference type="InterPro" id="IPR012318">
    <property type="entry name" value="HTH_CRP"/>
</dbReference>
<comment type="caution">
    <text evidence="15">The sequence shown here is derived from an EMBL/GenBank/DDBJ whole genome shotgun (WGS) entry which is preliminary data.</text>
</comment>
<dbReference type="FunFam" id="1.10.10.10:FF:000019">
    <property type="entry name" value="Crp/Fnr family transcriptional regulator"/>
    <property type="match status" value="1"/>
</dbReference>
<dbReference type="GO" id="GO:0003700">
    <property type="term" value="F:DNA-binding transcription factor activity"/>
    <property type="evidence" value="ECO:0007669"/>
    <property type="project" value="UniProtKB-ARBA"/>
</dbReference>
<dbReference type="Pfam" id="PF00027">
    <property type="entry name" value="cNMP_binding"/>
    <property type="match status" value="1"/>
</dbReference>
<evidence type="ECO:0000259" key="13">
    <source>
        <dbReference type="PROSITE" id="PS51063"/>
    </source>
</evidence>
<dbReference type="InterPro" id="IPR050397">
    <property type="entry name" value="Env_Response_Regulators"/>
</dbReference>
<dbReference type="EMBL" id="BRZI01000018">
    <property type="protein sequence ID" value="GLD30823.1"/>
    <property type="molecule type" value="Genomic_DNA"/>
</dbReference>
<reference evidence="15" key="1">
    <citation type="submission" date="2022-08" db="EMBL/GenBank/DDBJ databases">
        <title>Mycobacterium kiyosense sp. nov., scotochromogenic slow-glowing species isolated from respiratory specimens.</title>
        <authorList>
            <person name="Fukano H."/>
            <person name="Kazumi Y."/>
            <person name="Sakagami N."/>
            <person name="Ato M."/>
            <person name="Mitarai S."/>
            <person name="Hoshino Y."/>
        </authorList>
    </citation>
    <scope>NUCLEOTIDE SEQUENCE</scope>
    <source>
        <strain evidence="15">1413</strain>
        <strain evidence="14">SRL2020-028</strain>
    </source>
</reference>
<dbReference type="GeneID" id="83628823"/>
<dbReference type="SUPFAM" id="SSF46785">
    <property type="entry name" value="Winged helix' DNA-binding domain"/>
    <property type="match status" value="1"/>
</dbReference>
<dbReference type="EMBL" id="BRXE01000007">
    <property type="protein sequence ID" value="GLB81866.1"/>
    <property type="molecule type" value="Genomic_DNA"/>
</dbReference>
<protein>
    <recommendedName>
        <fullName evidence="11">CRP-like cAMP-activated global transcriptional regulator</fullName>
    </recommendedName>
    <alternativeName>
        <fullName evidence="10">cAMP receptor protein</fullName>
    </alternativeName>
    <alternativeName>
        <fullName evidence="9">cAMP regulatory protein</fullName>
    </alternativeName>
</protein>
<evidence type="ECO:0000256" key="7">
    <source>
        <dbReference type="ARBA" id="ARBA00023159"/>
    </source>
</evidence>
<keyword evidence="4" id="KW-0805">Transcription regulation</keyword>
<dbReference type="RefSeq" id="WP_236979654.1">
    <property type="nucleotide sequence ID" value="NZ_BRXE01000007.1"/>
</dbReference>
<dbReference type="InterPro" id="IPR018490">
    <property type="entry name" value="cNMP-bd_dom_sf"/>
</dbReference>
<dbReference type="InterPro" id="IPR036390">
    <property type="entry name" value="WH_DNA-bd_sf"/>
</dbReference>
<evidence type="ECO:0000256" key="1">
    <source>
        <dbReference type="ARBA" id="ARBA00022491"/>
    </source>
</evidence>
<dbReference type="GO" id="GO:0045892">
    <property type="term" value="P:negative regulation of DNA-templated transcription"/>
    <property type="evidence" value="ECO:0007669"/>
    <property type="project" value="UniProtKB-ARBA"/>
</dbReference>
<dbReference type="PROSITE" id="PS50042">
    <property type="entry name" value="CNMP_BINDING_3"/>
    <property type="match status" value="1"/>
</dbReference>
<dbReference type="SUPFAM" id="SSF51206">
    <property type="entry name" value="cAMP-binding domain-like"/>
    <property type="match status" value="1"/>
</dbReference>
<evidence type="ECO:0000313" key="16">
    <source>
        <dbReference type="Proteomes" id="UP001064782"/>
    </source>
</evidence>
<dbReference type="Proteomes" id="UP001064782">
    <property type="component" value="Unassembled WGS sequence"/>
</dbReference>
<evidence type="ECO:0000313" key="14">
    <source>
        <dbReference type="EMBL" id="GLB81866.1"/>
    </source>
</evidence>
<evidence type="ECO:0000256" key="2">
    <source>
        <dbReference type="ARBA" id="ARBA00022566"/>
    </source>
</evidence>
<keyword evidence="7" id="KW-0010">Activator</keyword>
<evidence type="ECO:0000256" key="3">
    <source>
        <dbReference type="ARBA" id="ARBA00022741"/>
    </source>
</evidence>
<dbReference type="SMART" id="SM00419">
    <property type="entry name" value="HTH_CRP"/>
    <property type="match status" value="1"/>
</dbReference>
<keyword evidence="2" id="KW-0116">cAMP-binding</keyword>
<evidence type="ECO:0000256" key="11">
    <source>
        <dbReference type="ARBA" id="ARBA00068047"/>
    </source>
</evidence>
<dbReference type="InterPro" id="IPR036388">
    <property type="entry name" value="WH-like_DNA-bd_sf"/>
</dbReference>
<dbReference type="GO" id="GO:0003677">
    <property type="term" value="F:DNA binding"/>
    <property type="evidence" value="ECO:0007669"/>
    <property type="project" value="UniProtKB-KW"/>
</dbReference>
<evidence type="ECO:0000256" key="8">
    <source>
        <dbReference type="ARBA" id="ARBA00023163"/>
    </source>
</evidence>
<keyword evidence="16" id="KW-1185">Reference proteome</keyword>
<dbReference type="Gene3D" id="2.60.120.10">
    <property type="entry name" value="Jelly Rolls"/>
    <property type="match status" value="1"/>
</dbReference>
<dbReference type="GO" id="GO:0045893">
    <property type="term" value="P:positive regulation of DNA-templated transcription"/>
    <property type="evidence" value="ECO:0007669"/>
    <property type="project" value="UniProtKB-ARBA"/>
</dbReference>
<name>A0A9P3Q4N3_9MYCO</name>
<dbReference type="Gene3D" id="1.10.10.10">
    <property type="entry name" value="Winged helix-like DNA-binding domain superfamily/Winged helix DNA-binding domain"/>
    <property type="match status" value="1"/>
</dbReference>
<keyword evidence="8" id="KW-0804">Transcription</keyword>
<dbReference type="FunFam" id="2.60.120.10:FF:000003">
    <property type="entry name" value="Crp/Fnr family transcriptional regulator"/>
    <property type="match status" value="1"/>
</dbReference>
<keyword evidence="6" id="KW-0114">cAMP</keyword>
<dbReference type="GO" id="GO:0030552">
    <property type="term" value="F:cAMP binding"/>
    <property type="evidence" value="ECO:0007669"/>
    <property type="project" value="UniProtKB-KW"/>
</dbReference>
<dbReference type="SMART" id="SM00100">
    <property type="entry name" value="cNMP"/>
    <property type="match status" value="1"/>
</dbReference>
<organism evidence="15 16">
    <name type="scientific">Mycobacterium kiyosense</name>
    <dbReference type="NCBI Taxonomy" id="2871094"/>
    <lineage>
        <taxon>Bacteria</taxon>
        <taxon>Bacillati</taxon>
        <taxon>Actinomycetota</taxon>
        <taxon>Actinomycetes</taxon>
        <taxon>Mycobacteriales</taxon>
        <taxon>Mycobacteriaceae</taxon>
        <taxon>Mycobacterium</taxon>
    </lineage>
</organism>